<organism evidence="3 4">
    <name type="scientific">Thermolongibacillus altinsuensis</name>
    <dbReference type="NCBI Taxonomy" id="575256"/>
    <lineage>
        <taxon>Bacteria</taxon>
        <taxon>Bacillati</taxon>
        <taxon>Bacillota</taxon>
        <taxon>Bacilli</taxon>
        <taxon>Bacillales</taxon>
        <taxon>Anoxybacillaceae</taxon>
        <taxon>Thermolongibacillus</taxon>
    </lineage>
</organism>
<dbReference type="EMBL" id="SLUL01000002">
    <property type="protein sequence ID" value="TCL52830.1"/>
    <property type="molecule type" value="Genomic_DNA"/>
</dbReference>
<evidence type="ECO:0000259" key="2">
    <source>
        <dbReference type="Pfam" id="PF13439"/>
    </source>
</evidence>
<dbReference type="AlphaFoldDB" id="A0A4R1QS03"/>
<evidence type="ECO:0000313" key="3">
    <source>
        <dbReference type="EMBL" id="TCL52830.1"/>
    </source>
</evidence>
<dbReference type="PANTHER" id="PTHR12526:SF630">
    <property type="entry name" value="GLYCOSYLTRANSFERASE"/>
    <property type="match status" value="1"/>
</dbReference>
<dbReference type="InterPro" id="IPR001296">
    <property type="entry name" value="Glyco_trans_1"/>
</dbReference>
<dbReference type="InterPro" id="IPR028098">
    <property type="entry name" value="Glyco_trans_4-like_N"/>
</dbReference>
<dbReference type="Proteomes" id="UP000295658">
    <property type="component" value="Unassembled WGS sequence"/>
</dbReference>
<reference evidence="3 4" key="1">
    <citation type="submission" date="2019-03" db="EMBL/GenBank/DDBJ databases">
        <title>Genomic Encyclopedia of Type Strains, Phase IV (KMG-IV): sequencing the most valuable type-strain genomes for metagenomic binning, comparative biology and taxonomic classification.</title>
        <authorList>
            <person name="Goeker M."/>
        </authorList>
    </citation>
    <scope>NUCLEOTIDE SEQUENCE [LARGE SCALE GENOMIC DNA]</scope>
    <source>
        <strain evidence="3 4">DSM 24979</strain>
    </source>
</reference>
<dbReference type="PANTHER" id="PTHR12526">
    <property type="entry name" value="GLYCOSYLTRANSFERASE"/>
    <property type="match status" value="1"/>
</dbReference>
<gene>
    <name evidence="3" type="ORF">EDD69_102237</name>
</gene>
<sequence>MGKIKVVNLISGLNTGGAETALYKLVSNIDRNLFNPVVISMMDEGTIGVKLKEAGIPVYTLNMKRGMFSFRSLLKLIKILRQEKPHILQTWMYHADFVGALIKIMFPKTKLVWNIRHSYFHKGIDKKSTIMIAKICAKLSYFSHVDNIICCSQAAYNSHTEYGYCKKKMIVIPNGFDLEKYRPSRDERIKILNELGLPTSSFIIGHVGRFHPLKNHEYIITACKKIEEEYKNVHFILCGKDVDRNNRQLMHWIQQKGVKNIHLLGQRNDIFKVMNCFDLFILPSKSEGFPNVLGEAMACEVPCIVTNVGDSAYIVADTGFSIPINVEELVKAIKKFIKLPEEEKRRMGKKARIRVIEEFDLIKIVKKYEDLYKNLIKKG</sequence>
<evidence type="ECO:0000313" key="4">
    <source>
        <dbReference type="Proteomes" id="UP000295658"/>
    </source>
</evidence>
<dbReference type="Pfam" id="PF13439">
    <property type="entry name" value="Glyco_transf_4"/>
    <property type="match status" value="1"/>
</dbReference>
<feature type="domain" description="Glycosyl transferase family 1" evidence="1">
    <location>
        <begin position="190"/>
        <end position="352"/>
    </location>
</feature>
<proteinExistence type="predicted"/>
<dbReference type="GO" id="GO:0016757">
    <property type="term" value="F:glycosyltransferase activity"/>
    <property type="evidence" value="ECO:0007669"/>
    <property type="project" value="InterPro"/>
</dbReference>
<dbReference type="SUPFAM" id="SSF53756">
    <property type="entry name" value="UDP-Glycosyltransferase/glycogen phosphorylase"/>
    <property type="match status" value="1"/>
</dbReference>
<dbReference type="OrthoDB" id="9804196at2"/>
<name>A0A4R1QS03_9BACL</name>
<dbReference type="Pfam" id="PF00534">
    <property type="entry name" value="Glycos_transf_1"/>
    <property type="match status" value="1"/>
</dbReference>
<keyword evidence="3" id="KW-0808">Transferase</keyword>
<dbReference type="RefSeq" id="WP_132947427.1">
    <property type="nucleotide sequence ID" value="NZ_SLUL01000002.1"/>
</dbReference>
<dbReference type="CDD" id="cd03807">
    <property type="entry name" value="GT4_WbnK-like"/>
    <property type="match status" value="1"/>
</dbReference>
<dbReference type="Gene3D" id="3.40.50.2000">
    <property type="entry name" value="Glycogen Phosphorylase B"/>
    <property type="match status" value="2"/>
</dbReference>
<evidence type="ECO:0000259" key="1">
    <source>
        <dbReference type="Pfam" id="PF00534"/>
    </source>
</evidence>
<accession>A0A4R1QS03</accession>
<keyword evidence="4" id="KW-1185">Reference proteome</keyword>
<comment type="caution">
    <text evidence="3">The sequence shown here is derived from an EMBL/GenBank/DDBJ whole genome shotgun (WGS) entry which is preliminary data.</text>
</comment>
<protein>
    <submittedName>
        <fullName evidence="3">Glycosyltransferase involved in cell wall biosynthesis</fullName>
    </submittedName>
</protein>
<feature type="domain" description="Glycosyltransferase subfamily 4-like N-terminal" evidence="2">
    <location>
        <begin position="16"/>
        <end position="180"/>
    </location>
</feature>